<dbReference type="AlphaFoldDB" id="A0AA37T140"/>
<feature type="transmembrane region" description="Helical" evidence="1">
    <location>
        <begin position="103"/>
        <end position="124"/>
    </location>
</feature>
<proteinExistence type="predicted"/>
<feature type="transmembrane region" description="Helical" evidence="1">
    <location>
        <begin position="153"/>
        <end position="171"/>
    </location>
</feature>
<feature type="transmembrane region" description="Helical" evidence="1">
    <location>
        <begin position="186"/>
        <end position="206"/>
    </location>
</feature>
<evidence type="ECO:0008006" key="4">
    <source>
        <dbReference type="Google" id="ProtNLM"/>
    </source>
</evidence>
<comment type="caution">
    <text evidence="2">The sequence shown here is derived from an EMBL/GenBank/DDBJ whole genome shotgun (WGS) entry which is preliminary data.</text>
</comment>
<evidence type="ECO:0000313" key="2">
    <source>
        <dbReference type="EMBL" id="GLS24293.1"/>
    </source>
</evidence>
<reference evidence="2 3" key="1">
    <citation type="journal article" date="2014" name="Int. J. Syst. Evol. Microbiol.">
        <title>Complete genome sequence of Corynebacterium casei LMG S-19264T (=DSM 44701T), isolated from a smear-ripened cheese.</title>
        <authorList>
            <consortium name="US DOE Joint Genome Institute (JGI-PGF)"/>
            <person name="Walter F."/>
            <person name="Albersmeier A."/>
            <person name="Kalinowski J."/>
            <person name="Ruckert C."/>
        </authorList>
    </citation>
    <scope>NUCLEOTIDE SEQUENCE [LARGE SCALE GENOMIC DNA]</scope>
    <source>
        <strain evidence="2 3">NBRC 110095</strain>
    </source>
</reference>
<gene>
    <name evidence="2" type="ORF">GCM10007877_00040</name>
</gene>
<dbReference type="RefSeq" id="WP_232595233.1">
    <property type="nucleotide sequence ID" value="NZ_BSPD01000001.1"/>
</dbReference>
<dbReference type="Proteomes" id="UP001156870">
    <property type="component" value="Unassembled WGS sequence"/>
</dbReference>
<feature type="transmembrane region" description="Helical" evidence="1">
    <location>
        <begin position="20"/>
        <end position="37"/>
    </location>
</feature>
<feature type="transmembrane region" description="Helical" evidence="1">
    <location>
        <begin position="80"/>
        <end position="96"/>
    </location>
</feature>
<feature type="transmembrane region" description="Helical" evidence="1">
    <location>
        <begin position="130"/>
        <end position="146"/>
    </location>
</feature>
<accession>A0AA37T140</accession>
<keyword evidence="1" id="KW-0472">Membrane</keyword>
<keyword evidence="1" id="KW-0812">Transmembrane</keyword>
<dbReference type="EMBL" id="BSPD01000001">
    <property type="protein sequence ID" value="GLS24293.1"/>
    <property type="molecule type" value="Genomic_DNA"/>
</dbReference>
<evidence type="ECO:0000256" key="1">
    <source>
        <dbReference type="SAM" id="Phobius"/>
    </source>
</evidence>
<keyword evidence="1" id="KW-1133">Transmembrane helix</keyword>
<organism evidence="2 3">
    <name type="scientific">Marinibactrum halimedae</name>
    <dbReference type="NCBI Taxonomy" id="1444977"/>
    <lineage>
        <taxon>Bacteria</taxon>
        <taxon>Pseudomonadati</taxon>
        <taxon>Pseudomonadota</taxon>
        <taxon>Gammaproteobacteria</taxon>
        <taxon>Cellvibrionales</taxon>
        <taxon>Cellvibrionaceae</taxon>
        <taxon>Marinibactrum</taxon>
    </lineage>
</organism>
<name>A0AA37T140_9GAMM</name>
<protein>
    <recommendedName>
        <fullName evidence="4">Ceramidase</fullName>
    </recommendedName>
</protein>
<feature type="transmembrane region" description="Helical" evidence="1">
    <location>
        <begin position="49"/>
        <end position="68"/>
    </location>
</feature>
<sequence>MIDLYCERLGAGLWAEPFNAVSNLSFFIAAWCLHRLISHTHTEHIATRGLEVLLFAIALGSSAFHTFATQWALFADSTPIALFQLWFLAVYSYYVMKWNGWQVGLFIVSFFLCGVGIGVLKLDMNGSEGYLPPLLYLLGLGVYHFLKKLPESFLLLAAGAVFALSLTFRTIDDSICGVFPLGTHFLWHLLNGVVLYLCARAFVLVFQAQQQR</sequence>
<keyword evidence="3" id="KW-1185">Reference proteome</keyword>
<evidence type="ECO:0000313" key="3">
    <source>
        <dbReference type="Proteomes" id="UP001156870"/>
    </source>
</evidence>